<reference evidence="1 2" key="1">
    <citation type="journal article" date="2009" name="Appl. Environ. Microbiol.">
        <title>Genomic analysis of 'Elusimicrobium minutum,' the first cultivated representative of the phylum 'Elusimicrobia' (formerly termite group 1).</title>
        <authorList>
            <person name="Herlemann D.P.R."/>
            <person name="Geissinger O."/>
            <person name="Ikeda-Ohtsubo W."/>
            <person name="Kunin V."/>
            <person name="Sun H."/>
            <person name="Lapidus A."/>
            <person name="Hugenholtz P."/>
            <person name="Brune A."/>
        </authorList>
    </citation>
    <scope>NUCLEOTIDE SEQUENCE [LARGE SCALE GENOMIC DNA]</scope>
    <source>
        <strain evidence="1 2">Pei191</strain>
    </source>
</reference>
<dbReference type="AlphaFoldDB" id="B2KDN9"/>
<proteinExistence type="predicted"/>
<dbReference type="KEGG" id="emi:Emin_1083"/>
<protein>
    <submittedName>
        <fullName evidence="1">Uncharacterized protein</fullName>
    </submittedName>
</protein>
<keyword evidence="2" id="KW-1185">Reference proteome</keyword>
<dbReference type="HOGENOM" id="CLU_3117380_0_0_0"/>
<name>B2KDN9_ELUMP</name>
<dbReference type="Proteomes" id="UP000001029">
    <property type="component" value="Chromosome"/>
</dbReference>
<accession>B2KDN9</accession>
<organism evidence="1 2">
    <name type="scientific">Elusimicrobium minutum (strain Pei191)</name>
    <dbReference type="NCBI Taxonomy" id="445932"/>
    <lineage>
        <taxon>Bacteria</taxon>
        <taxon>Pseudomonadati</taxon>
        <taxon>Elusimicrobiota</taxon>
        <taxon>Elusimicrobia</taxon>
        <taxon>Elusimicrobiales</taxon>
        <taxon>Elusimicrobiaceae</taxon>
        <taxon>Elusimicrobium</taxon>
    </lineage>
</organism>
<gene>
    <name evidence="1" type="ordered locus">Emin_1083</name>
</gene>
<evidence type="ECO:0000313" key="2">
    <source>
        <dbReference type="Proteomes" id="UP000001029"/>
    </source>
</evidence>
<evidence type="ECO:0000313" key="1">
    <source>
        <dbReference type="EMBL" id="ACC98635.1"/>
    </source>
</evidence>
<sequence length="50" mass="6011">MFKINLNSKDFKDLFKVFKEKLKTFNIYTDFKDSESIKQALIKFLKEGKC</sequence>
<dbReference type="EMBL" id="CP001055">
    <property type="protein sequence ID" value="ACC98635.1"/>
    <property type="molecule type" value="Genomic_DNA"/>
</dbReference>